<reference evidence="2 5" key="1">
    <citation type="submission" date="2009-10" db="EMBL/GenBank/DDBJ databases">
        <title>Complete sequence of Fibrobacter succinogenes subsp. succinogenes S85.</title>
        <authorList>
            <consortium name="US DOE Joint Genome Institute"/>
            <person name="Lucas S."/>
            <person name="Copeland A."/>
            <person name="Lapidus A."/>
            <person name="Glavina del Rio T."/>
            <person name="Tice H."/>
            <person name="Bruce D."/>
            <person name="Goodwin L."/>
            <person name="Pitluck S."/>
            <person name="Chertkov O."/>
            <person name="Detter J.C."/>
            <person name="Han C."/>
            <person name="Tapia R."/>
            <person name="Larimer F."/>
            <person name="Land M."/>
            <person name="Hauser L."/>
            <person name="Kyrpides N."/>
            <person name="Mikhailova N."/>
            <person name="Weimer P.J."/>
            <person name="Stevenson D.M."/>
            <person name="Boyum J."/>
            <person name="Brumm P.I."/>
            <person name="Mead D."/>
        </authorList>
    </citation>
    <scope>NUCLEOTIDE SEQUENCE [LARGE SCALE GENOMIC DNA]</scope>
    <source>
        <strain evidence="5">ATCC 19169 / S85</strain>
        <strain evidence="2">S85</strain>
    </source>
</reference>
<evidence type="ECO:0000256" key="1">
    <source>
        <dbReference type="SAM" id="SignalP"/>
    </source>
</evidence>
<dbReference type="Proteomes" id="UP000000517">
    <property type="component" value="Chromosome"/>
</dbReference>
<dbReference type="EMBL" id="CP001792">
    <property type="protein sequence ID" value="ACX75823.1"/>
    <property type="molecule type" value="Genomic_DNA"/>
</dbReference>
<proteinExistence type="predicted"/>
<reference evidence="4" key="2">
    <citation type="submission" date="2010-08" db="EMBL/GenBank/DDBJ databases">
        <title>Complete sequence of Fibrobacter succinogenes subsp. succinogenes S85.</title>
        <authorList>
            <person name="Durkin A.S."/>
            <person name="Nelson K.E."/>
            <person name="Morrison M."/>
            <person name="Forsberg C.W."/>
            <person name="Wilson D.B."/>
            <person name="Russell J.B."/>
            <person name="Cann I.K.O."/>
            <person name="Mackie R.I."/>
            <person name="White B.A."/>
        </authorList>
    </citation>
    <scope>NUCLEOTIDE SEQUENCE [LARGE SCALE GENOMIC DNA]</scope>
    <source>
        <strain evidence="4">ATCC 19169 / S85</strain>
    </source>
</reference>
<reference evidence="3" key="3">
    <citation type="submission" date="2010-08" db="EMBL/GenBank/DDBJ databases">
        <authorList>
            <person name="Durkin A.S."/>
            <person name="Nelson K.E."/>
            <person name="Morrison M."/>
            <person name="Forsberg C.W."/>
            <person name="Wilson D.B."/>
            <person name="Russell J.B."/>
            <person name="Cann I.K.O."/>
            <person name="Mackie R.I."/>
            <person name="White B.A."/>
        </authorList>
    </citation>
    <scope>NUCLEOTIDE SEQUENCE</scope>
    <source>
        <strain evidence="3">S85</strain>
    </source>
</reference>
<feature type="signal peptide" evidence="1">
    <location>
        <begin position="1"/>
        <end position="21"/>
    </location>
</feature>
<feature type="chain" id="PRO_5003000152" description="Capsule assembly protein Wzi" evidence="1">
    <location>
        <begin position="22"/>
        <end position="568"/>
    </location>
</feature>
<sequence>MNSFVNKIISALAVAAVSVFASVDPEMEGLEVVSRDDGTFLMGSPTFYFDRTLGAGGIHSESELWTPRKLHYRLLFNRMSVLPSWNPIETPSVWMKTGNELGDLIYQDFLTEVESRPDNRTPILEGGFRTPMIHGFWATGRLFQDDHYGAGRGYRISKTKKSFSHFGENWPLFSSAYGGLGYTNDFVNASVLAGMEYIWLFTETSRWIPVLYKPRVEARADFWNFSTTLVYENAEYRDDGKKELGERHEVNGSFVYTCGEKCKQGMLQLSAGLAFRFVDDDGVVYTELKDDRVLWPFLEMRFKPMNQLKFDVMFGVNDRDWLVQDSLEYQVPAFEKMNVTVGFKNIAGTRLNPIADTREFFDGDTVSLTANGHMNLLQGYVGIEDTLTNFLGVGVRGSFWAEYGAETFDVKEFVDDGENYTARHGDVGRINSWIKGVTGELWLNLWYKEMFKFTALTGFERIDGNQKRFEVNPAEFFVAFNADWLIKRSFRISHSIRYRSDAEWNLRSRDPLVVKGDWFWDVTFEQRFPKYAISLAGTLVQVLGKEVVETPNGGYSRFRFVCTAKKAF</sequence>
<gene>
    <name evidence="2" type="ordered locus">Fisuc_2237</name>
    <name evidence="3" type="ordered locus">FSU_2779</name>
</gene>
<evidence type="ECO:0000313" key="4">
    <source>
        <dbReference type="Proteomes" id="UP000000517"/>
    </source>
</evidence>
<dbReference type="EMBL" id="CP002158">
    <property type="protein sequence ID" value="ADL26072.1"/>
    <property type="molecule type" value="Genomic_DNA"/>
</dbReference>
<evidence type="ECO:0000313" key="5">
    <source>
        <dbReference type="Proteomes" id="UP000001497"/>
    </source>
</evidence>
<keyword evidence="5" id="KW-1185">Reference proteome</keyword>
<dbReference type="AlphaFoldDB" id="C9RK90"/>
<accession>C9RK90</accession>
<organism evidence="3 4">
    <name type="scientific">Fibrobacter succinogenes (strain ATCC 19169 / S85)</name>
    <dbReference type="NCBI Taxonomy" id="59374"/>
    <lineage>
        <taxon>Bacteria</taxon>
        <taxon>Pseudomonadati</taxon>
        <taxon>Fibrobacterota</taxon>
        <taxon>Fibrobacteria</taxon>
        <taxon>Fibrobacterales</taxon>
        <taxon>Fibrobacteraceae</taxon>
        <taxon>Fibrobacter</taxon>
    </lineage>
</organism>
<protein>
    <recommendedName>
        <fullName evidence="6">Capsule assembly protein Wzi</fullName>
    </recommendedName>
</protein>
<dbReference type="OrthoDB" id="9807110at2"/>
<evidence type="ECO:0008006" key="6">
    <source>
        <dbReference type="Google" id="ProtNLM"/>
    </source>
</evidence>
<dbReference type="RefSeq" id="WP_014546877.1">
    <property type="nucleotide sequence ID" value="NC_013410.1"/>
</dbReference>
<dbReference type="Proteomes" id="UP000001497">
    <property type="component" value="Chromosome"/>
</dbReference>
<evidence type="ECO:0000313" key="3">
    <source>
        <dbReference type="EMBL" id="ADL26072.1"/>
    </source>
</evidence>
<dbReference type="KEGG" id="fsu:Fisuc_2237"/>
<keyword evidence="1" id="KW-0732">Signal</keyword>
<dbReference type="KEGG" id="fsc:FSU_2779"/>
<dbReference type="HOGENOM" id="CLU_479624_0_0_0"/>
<name>C9RK90_FIBSS</name>
<evidence type="ECO:0000313" key="2">
    <source>
        <dbReference type="EMBL" id="ACX75823.1"/>
    </source>
</evidence>